<sequence length="127" mass="14696">MEAFLYQPLPQYGDIQNIRLIEPLPRDREEPLRCLLRNAPLRPASVMDLPRYKTISYSGEIQVAEDSSGTTTDSSRYLGICTPLHLRHQSHSRTLWADTICVNQEDLDERNSKVNLMGHVYQIEKRI</sequence>
<proteinExistence type="predicted"/>
<dbReference type="EMBL" id="KV745011">
    <property type="protein sequence ID" value="OCK79329.1"/>
    <property type="molecule type" value="Genomic_DNA"/>
</dbReference>
<keyword evidence="3" id="KW-1185">Reference proteome</keyword>
<dbReference type="PANTHER" id="PTHR24148">
    <property type="entry name" value="ANKYRIN REPEAT DOMAIN-CONTAINING PROTEIN 39 HOMOLOG-RELATED"/>
    <property type="match status" value="1"/>
</dbReference>
<dbReference type="OrthoDB" id="2157530at2759"/>
<name>A0A8E2E8T4_9PEZI</name>
<evidence type="ECO:0000313" key="3">
    <source>
        <dbReference type="Proteomes" id="UP000250266"/>
    </source>
</evidence>
<accession>A0A8E2E8T4</accession>
<reference evidence="2 3" key="1">
    <citation type="journal article" date="2016" name="Nat. Commun.">
        <title>Ectomycorrhizal ecology is imprinted in the genome of the dominant symbiotic fungus Cenococcum geophilum.</title>
        <authorList>
            <consortium name="DOE Joint Genome Institute"/>
            <person name="Peter M."/>
            <person name="Kohler A."/>
            <person name="Ohm R.A."/>
            <person name="Kuo A."/>
            <person name="Krutzmann J."/>
            <person name="Morin E."/>
            <person name="Arend M."/>
            <person name="Barry K.W."/>
            <person name="Binder M."/>
            <person name="Choi C."/>
            <person name="Clum A."/>
            <person name="Copeland A."/>
            <person name="Grisel N."/>
            <person name="Haridas S."/>
            <person name="Kipfer T."/>
            <person name="LaButti K."/>
            <person name="Lindquist E."/>
            <person name="Lipzen A."/>
            <person name="Maire R."/>
            <person name="Meier B."/>
            <person name="Mihaltcheva S."/>
            <person name="Molinier V."/>
            <person name="Murat C."/>
            <person name="Poggeler S."/>
            <person name="Quandt C.A."/>
            <person name="Sperisen C."/>
            <person name="Tritt A."/>
            <person name="Tisserant E."/>
            <person name="Crous P.W."/>
            <person name="Henrissat B."/>
            <person name="Nehls U."/>
            <person name="Egli S."/>
            <person name="Spatafora J.W."/>
            <person name="Grigoriev I.V."/>
            <person name="Martin F.M."/>
        </authorList>
    </citation>
    <scope>NUCLEOTIDE SEQUENCE [LARGE SCALE GENOMIC DNA]</scope>
    <source>
        <strain evidence="2 3">CBS 459.81</strain>
    </source>
</reference>
<gene>
    <name evidence="2" type="ORF">K432DRAFT_383175</name>
</gene>
<evidence type="ECO:0000313" key="2">
    <source>
        <dbReference type="EMBL" id="OCK79329.1"/>
    </source>
</evidence>
<protein>
    <recommendedName>
        <fullName evidence="1">Heterokaryon incompatibility domain-containing protein</fullName>
    </recommendedName>
</protein>
<organism evidence="2 3">
    <name type="scientific">Lepidopterella palustris CBS 459.81</name>
    <dbReference type="NCBI Taxonomy" id="1314670"/>
    <lineage>
        <taxon>Eukaryota</taxon>
        <taxon>Fungi</taxon>
        <taxon>Dikarya</taxon>
        <taxon>Ascomycota</taxon>
        <taxon>Pezizomycotina</taxon>
        <taxon>Dothideomycetes</taxon>
        <taxon>Pleosporomycetidae</taxon>
        <taxon>Mytilinidiales</taxon>
        <taxon>Argynnaceae</taxon>
        <taxon>Lepidopterella</taxon>
    </lineage>
</organism>
<dbReference type="Proteomes" id="UP000250266">
    <property type="component" value="Unassembled WGS sequence"/>
</dbReference>
<dbReference type="PANTHER" id="PTHR24148:SF64">
    <property type="entry name" value="HETEROKARYON INCOMPATIBILITY DOMAIN-CONTAINING PROTEIN"/>
    <property type="match status" value="1"/>
</dbReference>
<dbReference type="AlphaFoldDB" id="A0A8E2E8T4"/>
<dbReference type="InterPro" id="IPR052895">
    <property type="entry name" value="HetReg/Transcr_Mod"/>
</dbReference>
<feature type="domain" description="Heterokaryon incompatibility" evidence="1">
    <location>
        <begin position="84"/>
        <end position="122"/>
    </location>
</feature>
<evidence type="ECO:0000259" key="1">
    <source>
        <dbReference type="Pfam" id="PF06985"/>
    </source>
</evidence>
<dbReference type="InterPro" id="IPR010730">
    <property type="entry name" value="HET"/>
</dbReference>
<dbReference type="Pfam" id="PF06985">
    <property type="entry name" value="HET"/>
    <property type="match status" value="1"/>
</dbReference>